<dbReference type="AlphaFoldDB" id="A0ABD0P6D6"/>
<dbReference type="InterPro" id="IPR048695">
    <property type="entry name" value="SHPRH_helical_2nd"/>
</dbReference>
<organism evidence="2 3">
    <name type="scientific">Cirrhinus mrigala</name>
    <name type="common">Mrigala</name>
    <dbReference type="NCBI Taxonomy" id="683832"/>
    <lineage>
        <taxon>Eukaryota</taxon>
        <taxon>Metazoa</taxon>
        <taxon>Chordata</taxon>
        <taxon>Craniata</taxon>
        <taxon>Vertebrata</taxon>
        <taxon>Euteleostomi</taxon>
        <taxon>Actinopterygii</taxon>
        <taxon>Neopterygii</taxon>
        <taxon>Teleostei</taxon>
        <taxon>Ostariophysi</taxon>
        <taxon>Cypriniformes</taxon>
        <taxon>Cyprinidae</taxon>
        <taxon>Labeoninae</taxon>
        <taxon>Labeonini</taxon>
        <taxon>Cirrhinus</taxon>
    </lineage>
</organism>
<dbReference type="Pfam" id="PF21324">
    <property type="entry name" value="SHPRH_helical-2nd"/>
    <property type="match status" value="1"/>
</dbReference>
<evidence type="ECO:0000313" key="3">
    <source>
        <dbReference type="Proteomes" id="UP001529510"/>
    </source>
</evidence>
<dbReference type="InterPro" id="IPR052583">
    <property type="entry name" value="ATP-helicase/E3_Ub-Ligase"/>
</dbReference>
<protein>
    <recommendedName>
        <fullName evidence="1">E3 ubiquitin-protein ligase SHPRH second helical domain-containing protein</fullName>
    </recommendedName>
</protein>
<dbReference type="EMBL" id="JAMKFB020000017">
    <property type="protein sequence ID" value="KAL0169652.1"/>
    <property type="molecule type" value="Genomic_DNA"/>
</dbReference>
<accession>A0ABD0P6D6</accession>
<reference evidence="2 3" key="1">
    <citation type="submission" date="2024-05" db="EMBL/GenBank/DDBJ databases">
        <title>Genome sequencing and assembly of Indian major carp, Cirrhinus mrigala (Hamilton, 1822).</title>
        <authorList>
            <person name="Mohindra V."/>
            <person name="Chowdhury L.M."/>
            <person name="Lal K."/>
            <person name="Jena J.K."/>
        </authorList>
    </citation>
    <scope>NUCLEOTIDE SEQUENCE [LARGE SCALE GENOMIC DNA]</scope>
    <source>
        <strain evidence="2">CM1030</strain>
        <tissue evidence="2">Blood</tissue>
    </source>
</reference>
<dbReference type="PANTHER" id="PTHR45865">
    <property type="entry name" value="E3 UBIQUITIN-PROTEIN LIGASE SHPRH FAMILY MEMBER"/>
    <property type="match status" value="1"/>
</dbReference>
<evidence type="ECO:0000259" key="1">
    <source>
        <dbReference type="Pfam" id="PF21324"/>
    </source>
</evidence>
<evidence type="ECO:0000313" key="2">
    <source>
        <dbReference type="EMBL" id="KAL0169652.1"/>
    </source>
</evidence>
<dbReference type="PANTHER" id="PTHR45865:SF1">
    <property type="entry name" value="E3 UBIQUITIN-PROTEIN LIGASE SHPRH"/>
    <property type="match status" value="1"/>
</dbReference>
<feature type="domain" description="E3 ubiquitin-protein ligase SHPRH second helical" evidence="1">
    <location>
        <begin position="22"/>
        <end position="88"/>
    </location>
</feature>
<name>A0ABD0P6D6_CIRMR</name>
<gene>
    <name evidence="2" type="ORF">M9458_034248</name>
</gene>
<comment type="caution">
    <text evidence="2">The sequence shown here is derived from an EMBL/GenBank/DDBJ whole genome shotgun (WGS) entry which is preliminary data.</text>
</comment>
<keyword evidence="3" id="KW-1185">Reference proteome</keyword>
<sequence length="117" mass="13683">TAIFEEMIEDEEGLVDDRLPTTSRGLWAVSETERTLKAILSFAKARRLESGLIEEGNSFMELFESWKKEYKLLHEYWMSLRDHVSAIDELGMATERLRVRLPDEPKPKVLHIIEPHE</sequence>
<proteinExistence type="predicted"/>
<feature type="non-terminal residue" evidence="2">
    <location>
        <position position="117"/>
    </location>
</feature>
<feature type="non-terminal residue" evidence="2">
    <location>
        <position position="1"/>
    </location>
</feature>
<dbReference type="Proteomes" id="UP001529510">
    <property type="component" value="Unassembled WGS sequence"/>
</dbReference>